<name>T0YH16_9ZZZZ</name>
<dbReference type="EMBL" id="AUZZ01010031">
    <property type="protein sequence ID" value="EQD31087.1"/>
    <property type="molecule type" value="Genomic_DNA"/>
</dbReference>
<dbReference type="Pfam" id="PF13542">
    <property type="entry name" value="HTH_Tnp_ISL3"/>
    <property type="match status" value="1"/>
</dbReference>
<evidence type="ECO:0000313" key="2">
    <source>
        <dbReference type="EMBL" id="EQD31087.1"/>
    </source>
</evidence>
<protein>
    <submittedName>
        <fullName evidence="2">Transposase, IS204/IS1001/IS1096/IS1165 family protein</fullName>
    </submittedName>
</protein>
<comment type="caution">
    <text evidence="2">The sequence shown here is derived from an EMBL/GenBank/DDBJ whole genome shotgun (WGS) entry which is preliminary data.</text>
</comment>
<reference evidence="2" key="2">
    <citation type="journal article" date="2014" name="ISME J.">
        <title>Microbial stratification in low pH oxic and suboxic macroscopic growths along an acid mine drainage.</title>
        <authorList>
            <person name="Mendez-Garcia C."/>
            <person name="Mesa V."/>
            <person name="Sprenger R.R."/>
            <person name="Richter M."/>
            <person name="Diez M.S."/>
            <person name="Solano J."/>
            <person name="Bargiela R."/>
            <person name="Golyshina O.V."/>
            <person name="Manteca A."/>
            <person name="Ramos J.L."/>
            <person name="Gallego J.R."/>
            <person name="Llorente I."/>
            <person name="Martins Dos Santos V.A."/>
            <person name="Jensen O.N."/>
            <person name="Pelaez A.I."/>
            <person name="Sanchez J."/>
            <person name="Ferrer M."/>
        </authorList>
    </citation>
    <scope>NUCLEOTIDE SEQUENCE</scope>
</reference>
<gene>
    <name evidence="2" type="ORF">B2A_13836</name>
</gene>
<organism evidence="2">
    <name type="scientific">mine drainage metagenome</name>
    <dbReference type="NCBI Taxonomy" id="410659"/>
    <lineage>
        <taxon>unclassified sequences</taxon>
        <taxon>metagenomes</taxon>
        <taxon>ecological metagenomes</taxon>
    </lineage>
</organism>
<sequence>MQWKTFIEADVPRVHCPQCGVKQIPVAWAEDGSRVTELLEAYAIQVLQAVRSKVQAQELTALSWDQVDRVMERAVTRDVARRSLEGLRHA</sequence>
<feature type="domain" description="Transposase IS204/IS1001/IS1096/IS1165 helix-turn-helix" evidence="1">
    <location>
        <begin position="26"/>
        <end position="75"/>
    </location>
</feature>
<dbReference type="InterPro" id="IPR032877">
    <property type="entry name" value="Transposase_HTH"/>
</dbReference>
<reference evidence="2" key="1">
    <citation type="submission" date="2013-08" db="EMBL/GenBank/DDBJ databases">
        <authorList>
            <person name="Mendez C."/>
            <person name="Richter M."/>
            <person name="Ferrer M."/>
            <person name="Sanchez J."/>
        </authorList>
    </citation>
    <scope>NUCLEOTIDE SEQUENCE</scope>
</reference>
<proteinExistence type="predicted"/>
<feature type="non-terminal residue" evidence="2">
    <location>
        <position position="90"/>
    </location>
</feature>
<accession>T0YH16</accession>
<dbReference type="AlphaFoldDB" id="T0YH16"/>
<evidence type="ECO:0000259" key="1">
    <source>
        <dbReference type="Pfam" id="PF13542"/>
    </source>
</evidence>